<protein>
    <submittedName>
        <fullName evidence="2">Uncharacterized protein</fullName>
    </submittedName>
</protein>
<organism evidence="2 3">
    <name type="scientific">Ensete ventricosum</name>
    <name type="common">Abyssinian banana</name>
    <name type="synonym">Musa ensete</name>
    <dbReference type="NCBI Taxonomy" id="4639"/>
    <lineage>
        <taxon>Eukaryota</taxon>
        <taxon>Viridiplantae</taxon>
        <taxon>Streptophyta</taxon>
        <taxon>Embryophyta</taxon>
        <taxon>Tracheophyta</taxon>
        <taxon>Spermatophyta</taxon>
        <taxon>Magnoliopsida</taxon>
        <taxon>Liliopsida</taxon>
        <taxon>Zingiberales</taxon>
        <taxon>Musaceae</taxon>
        <taxon>Ensete</taxon>
    </lineage>
</organism>
<dbReference type="EMBL" id="AMZH03005323">
    <property type="protein sequence ID" value="RRT66719.1"/>
    <property type="molecule type" value="Genomic_DNA"/>
</dbReference>
<evidence type="ECO:0000313" key="3">
    <source>
        <dbReference type="Proteomes" id="UP000287651"/>
    </source>
</evidence>
<sequence>MEEFFPSGEREQEKERGLGVLGGGEAFAELGGAGEGALVEPGIGVHRHRLASELLHMNRRHDRLQQGKQPLDPHRSSSAVAAEPIASTLSTSTALPLLSSRLARSFPFRPPRKGQKDRKINGGFNEGRGGK</sequence>
<dbReference type="AlphaFoldDB" id="A0A426ZRT0"/>
<feature type="region of interest" description="Disordered" evidence="1">
    <location>
        <begin position="102"/>
        <end position="131"/>
    </location>
</feature>
<dbReference type="Proteomes" id="UP000287651">
    <property type="component" value="Unassembled WGS sequence"/>
</dbReference>
<name>A0A426ZRT0_ENSVE</name>
<accession>A0A426ZRT0</accession>
<feature type="region of interest" description="Disordered" evidence="1">
    <location>
        <begin position="65"/>
        <end position="85"/>
    </location>
</feature>
<evidence type="ECO:0000313" key="2">
    <source>
        <dbReference type="EMBL" id="RRT66719.1"/>
    </source>
</evidence>
<proteinExistence type="predicted"/>
<gene>
    <name evidence="2" type="ORF">B296_00035316</name>
</gene>
<evidence type="ECO:0000256" key="1">
    <source>
        <dbReference type="SAM" id="MobiDB-lite"/>
    </source>
</evidence>
<reference evidence="2 3" key="1">
    <citation type="journal article" date="2014" name="Agronomy (Basel)">
        <title>A Draft Genome Sequence for Ensete ventricosum, the Drought-Tolerant Tree Against Hunger.</title>
        <authorList>
            <person name="Harrison J."/>
            <person name="Moore K.A."/>
            <person name="Paszkiewicz K."/>
            <person name="Jones T."/>
            <person name="Grant M."/>
            <person name="Ambacheew D."/>
            <person name="Muzemil S."/>
            <person name="Studholme D.J."/>
        </authorList>
    </citation>
    <scope>NUCLEOTIDE SEQUENCE [LARGE SCALE GENOMIC DNA]</scope>
</reference>
<comment type="caution">
    <text evidence="2">The sequence shown here is derived from an EMBL/GenBank/DDBJ whole genome shotgun (WGS) entry which is preliminary data.</text>
</comment>